<dbReference type="GO" id="GO:0008168">
    <property type="term" value="F:methyltransferase activity"/>
    <property type="evidence" value="ECO:0007669"/>
    <property type="project" value="InterPro"/>
</dbReference>
<feature type="compositionally biased region" description="Polar residues" evidence="4">
    <location>
        <begin position="96"/>
        <end position="105"/>
    </location>
</feature>
<keyword evidence="6" id="KW-1185">Reference proteome</keyword>
<dbReference type="PROSITE" id="PS51592">
    <property type="entry name" value="SAM_MTA70L_2"/>
    <property type="match status" value="1"/>
</dbReference>
<feature type="compositionally biased region" description="Basic and acidic residues" evidence="4">
    <location>
        <begin position="108"/>
        <end position="124"/>
    </location>
</feature>
<feature type="compositionally biased region" description="Polar residues" evidence="4">
    <location>
        <begin position="701"/>
        <end position="710"/>
    </location>
</feature>
<feature type="compositionally biased region" description="Polar residues" evidence="4">
    <location>
        <begin position="138"/>
        <end position="149"/>
    </location>
</feature>
<accession>A0A2G2ZKU5</accession>
<dbReference type="GO" id="GO:0005634">
    <property type="term" value="C:nucleus"/>
    <property type="evidence" value="ECO:0000318"/>
    <property type="project" value="GO_Central"/>
</dbReference>
<feature type="compositionally biased region" description="Low complexity" evidence="4">
    <location>
        <begin position="1025"/>
        <end position="1047"/>
    </location>
</feature>
<evidence type="ECO:0000256" key="4">
    <source>
        <dbReference type="SAM" id="MobiDB-lite"/>
    </source>
</evidence>
<dbReference type="InterPro" id="IPR045123">
    <property type="entry name" value="METTL14-like"/>
</dbReference>
<dbReference type="Gramene" id="PHT82606">
    <property type="protein sequence ID" value="PHT82606"/>
    <property type="gene ID" value="T459_15621"/>
</dbReference>
<dbReference type="InterPro" id="IPR029063">
    <property type="entry name" value="SAM-dependent_MTases_sf"/>
</dbReference>
<feature type="region of interest" description="Disordered" evidence="4">
    <location>
        <begin position="1"/>
        <end position="404"/>
    </location>
</feature>
<feature type="compositionally biased region" description="Basic and acidic residues" evidence="4">
    <location>
        <begin position="197"/>
        <end position="214"/>
    </location>
</feature>
<evidence type="ECO:0000256" key="2">
    <source>
        <dbReference type="ARBA" id="ARBA00023242"/>
    </source>
</evidence>
<dbReference type="PROSITE" id="PS00092">
    <property type="entry name" value="N6_MTASE"/>
    <property type="match status" value="1"/>
</dbReference>
<dbReference type="InterPro" id="IPR007757">
    <property type="entry name" value="MT-A70-like"/>
</dbReference>
<dbReference type="SUPFAM" id="SSF53335">
    <property type="entry name" value="S-adenosyl-L-methionine-dependent methyltransferases"/>
    <property type="match status" value="1"/>
</dbReference>
<dbReference type="PANTHER" id="PTHR13107">
    <property type="entry name" value="N6-ADENOSINE-METHYLTRANSFERASE NON-CATALYTIC SUBUNIT"/>
    <property type="match status" value="1"/>
</dbReference>
<dbReference type="Proteomes" id="UP000222542">
    <property type="component" value="Unassembled WGS sequence"/>
</dbReference>
<feature type="region of interest" description="Disordered" evidence="4">
    <location>
        <begin position="674"/>
        <end position="710"/>
    </location>
</feature>
<evidence type="ECO:0000313" key="6">
    <source>
        <dbReference type="Proteomes" id="UP000222542"/>
    </source>
</evidence>
<reference evidence="5 6" key="2">
    <citation type="journal article" date="2017" name="Genome Biol.">
        <title>New reference genome sequences of hot pepper reveal the massive evolution of plant disease-resistance genes by retroduplication.</title>
        <authorList>
            <person name="Kim S."/>
            <person name="Park J."/>
            <person name="Yeom S.I."/>
            <person name="Kim Y.M."/>
            <person name="Seo E."/>
            <person name="Kim K.T."/>
            <person name="Kim M.S."/>
            <person name="Lee J.M."/>
            <person name="Cheong K."/>
            <person name="Shin H.S."/>
            <person name="Kim S.B."/>
            <person name="Han K."/>
            <person name="Lee J."/>
            <person name="Park M."/>
            <person name="Lee H.A."/>
            <person name="Lee H.Y."/>
            <person name="Lee Y."/>
            <person name="Oh S."/>
            <person name="Lee J.H."/>
            <person name="Choi E."/>
            <person name="Choi E."/>
            <person name="Lee S.E."/>
            <person name="Jeon J."/>
            <person name="Kim H."/>
            <person name="Choi G."/>
            <person name="Song H."/>
            <person name="Lee J."/>
            <person name="Lee S.C."/>
            <person name="Kwon J.K."/>
            <person name="Lee H.Y."/>
            <person name="Koo N."/>
            <person name="Hong Y."/>
            <person name="Kim R.W."/>
            <person name="Kang W.H."/>
            <person name="Huh J.H."/>
            <person name="Kang B.C."/>
            <person name="Yang T.J."/>
            <person name="Lee Y.H."/>
            <person name="Bennetzen J.L."/>
            <person name="Choi D."/>
        </authorList>
    </citation>
    <scope>NUCLEOTIDE SEQUENCE [LARGE SCALE GENOMIC DNA]</scope>
    <source>
        <strain evidence="6">cv. CM334</strain>
    </source>
</reference>
<protein>
    <submittedName>
        <fullName evidence="5">N6-adenosine-methyltransferase subunit METTL14</fullName>
    </submittedName>
</protein>
<dbReference type="PANTHER" id="PTHR13107:SF0">
    <property type="entry name" value="N6-ADENOSINE-METHYLTRANSFERASE NON-CATALYTIC SUBUNIT"/>
    <property type="match status" value="1"/>
</dbReference>
<proteinExistence type="inferred from homology"/>
<feature type="compositionally biased region" description="Basic and acidic residues" evidence="4">
    <location>
        <begin position="357"/>
        <end position="400"/>
    </location>
</feature>
<dbReference type="GO" id="GO:0036396">
    <property type="term" value="C:RNA N6-methyladenosine methyltransferase complex"/>
    <property type="evidence" value="ECO:0000318"/>
    <property type="project" value="GO_Central"/>
</dbReference>
<feature type="region of interest" description="Disordered" evidence="4">
    <location>
        <begin position="1000"/>
        <end position="1066"/>
    </location>
</feature>
<dbReference type="OMA" id="WAYMQEN"/>
<feature type="compositionally biased region" description="Basic and acidic residues" evidence="4">
    <location>
        <begin position="165"/>
        <end position="191"/>
    </location>
</feature>
<feature type="compositionally biased region" description="Polar residues" evidence="4">
    <location>
        <begin position="1"/>
        <end position="14"/>
    </location>
</feature>
<sequence>MTSPEQLRSYSKQGNPDLKFDDDWEGDDKRKYRSSKSRSGNSEEPEGLDSNGRRRSTVDRNESRKRSAESSKVDIDGDDYETENDLRSKLTKRNQGENTLETLSNWYRDGELGGKYDNGDKTGDRGLANEGVRKKSSSRFSDGDGSQTRNKGKSEKLLGGDSENPLERDSKPLERKDSTREKDHVLLDDLKSSNGDKNNKYPESDETRIDCERNKKGRLYAIEEDNGGISSIREDKLSMERVEHRQITSAASRPMDESREKSVVAGDDRGSWVRERNRRELDSSDRSRTPERSGRRRYDSESIEMEYEKRDTLRRKELVKDGVRDDKSKGRDDGWSDRNRGRDGSKDGWKRRQGNFFDKDMKEGEAPYEHGREWEIPRRGWIDNERPRSGGRKDGNRTEALKTSSKYGISNENYDVIEIQTRPFDYGREEAISSAARTTEVNQGCDAKPLPDDENHAFPWEGRGRNMNWSGQSGQDLRDTSGDGSYKDEIESRAQKGDAPTRAAWGQTSSSEPPAVNQEPSAFNRAVPIGSKGGRTGRGGRGRPTGRDGHQFGPPMPMMGSPFGPLGMPSPGSVQSLAPNMSPAPGPPMSPGVFIPPFSSPVVWPGARGAEINMLGVPPGLPPVLPGPVFPLNLGNLPNHAMYFNQPGLGRGAPPNMSGPSFNVLIPGGRGQVKDKANAGWMPSPRINAPPGKAPSRGEQNDYSQNFVDTGTRPQNFIRELELTSVIEDYPKLRELIQRKDEIVVKSSSAPMYYKCDLHEQELSPEFFGTKFDVILIDPPWEEYAHRAPGVTDHMAYWTFEEIMNLKIEAIADTPSFVFLWVGDGVGLEQGRQCLKKWGFRRCEDICWVKTNKTNATPGLRHDSHTLLQHSKEHCLLGIKGTVRRSTDGHIIHANIDTDVIIAEEPPYGSSAKPEDMYRIIEHFALGRRRLELFGEDHNIRSGWLTVGKGLSSSNFSAESYVKNFADKDGKVWQGGGGRNPPPDAPHLIVTTPEIEALRPKSPMKNQQQMQHQSMTTANSSNKRPAGNSPQNNNNSQNGNQEASSSNIPNSGPWVSPMENFPGREDGHMISDNRLFDMYGYNAAFRQTNTDFL</sequence>
<comment type="caution">
    <text evidence="5">The sequence shown here is derived from an EMBL/GenBank/DDBJ whole genome shotgun (WGS) entry which is preliminary data.</text>
</comment>
<feature type="compositionally biased region" description="Basic and acidic residues" evidence="4">
    <location>
        <begin position="254"/>
        <end position="350"/>
    </location>
</feature>
<feature type="compositionally biased region" description="Basic and acidic residues" evidence="4">
    <location>
        <begin position="232"/>
        <end position="246"/>
    </location>
</feature>
<dbReference type="Pfam" id="PF05063">
    <property type="entry name" value="MT-A70"/>
    <property type="match status" value="1"/>
</dbReference>
<reference evidence="5 6" key="1">
    <citation type="journal article" date="2014" name="Nat. Genet.">
        <title>Genome sequence of the hot pepper provides insights into the evolution of pungency in Capsicum species.</title>
        <authorList>
            <person name="Kim S."/>
            <person name="Park M."/>
            <person name="Yeom S.I."/>
            <person name="Kim Y.M."/>
            <person name="Lee J.M."/>
            <person name="Lee H.A."/>
            <person name="Seo E."/>
            <person name="Choi J."/>
            <person name="Cheong K."/>
            <person name="Kim K.T."/>
            <person name="Jung K."/>
            <person name="Lee G.W."/>
            <person name="Oh S.K."/>
            <person name="Bae C."/>
            <person name="Kim S.B."/>
            <person name="Lee H.Y."/>
            <person name="Kim S.Y."/>
            <person name="Kim M.S."/>
            <person name="Kang B.C."/>
            <person name="Jo Y.D."/>
            <person name="Yang H.B."/>
            <person name="Jeong H.J."/>
            <person name="Kang W.H."/>
            <person name="Kwon J.K."/>
            <person name="Shin C."/>
            <person name="Lim J.Y."/>
            <person name="Park J.H."/>
            <person name="Huh J.H."/>
            <person name="Kim J.S."/>
            <person name="Kim B.D."/>
            <person name="Cohen O."/>
            <person name="Paran I."/>
            <person name="Suh M.C."/>
            <person name="Lee S.B."/>
            <person name="Kim Y.K."/>
            <person name="Shin Y."/>
            <person name="Noh S.J."/>
            <person name="Park J."/>
            <person name="Seo Y.S."/>
            <person name="Kwon S.Y."/>
            <person name="Kim H.A."/>
            <person name="Park J.M."/>
            <person name="Kim H.J."/>
            <person name="Choi S.B."/>
            <person name="Bosland P.W."/>
            <person name="Reeves G."/>
            <person name="Jo S.H."/>
            <person name="Lee B.W."/>
            <person name="Cho H.T."/>
            <person name="Choi H.S."/>
            <person name="Lee M.S."/>
            <person name="Yu Y."/>
            <person name="Do Choi Y."/>
            <person name="Park B.S."/>
            <person name="van Deynze A."/>
            <person name="Ashrafi H."/>
            <person name="Hill T."/>
            <person name="Kim W.T."/>
            <person name="Pai H.S."/>
            <person name="Ahn H.K."/>
            <person name="Yeam I."/>
            <person name="Giovannoni J.J."/>
            <person name="Rose J.K."/>
            <person name="Sorensen I."/>
            <person name="Lee S.J."/>
            <person name="Kim R.W."/>
            <person name="Choi I.Y."/>
            <person name="Choi B.S."/>
            <person name="Lim J.S."/>
            <person name="Lee Y.H."/>
            <person name="Choi D."/>
        </authorList>
    </citation>
    <scope>NUCLEOTIDE SEQUENCE [LARGE SCALE GENOMIC DNA]</scope>
    <source>
        <strain evidence="6">cv. CM334</strain>
    </source>
</reference>
<feature type="compositionally biased region" description="Basic and acidic residues" evidence="4">
    <location>
        <begin position="476"/>
        <end position="496"/>
    </location>
</feature>
<organism evidence="5 6">
    <name type="scientific">Capsicum annuum</name>
    <name type="common">Capsicum pepper</name>
    <dbReference type="NCBI Taxonomy" id="4072"/>
    <lineage>
        <taxon>Eukaryota</taxon>
        <taxon>Viridiplantae</taxon>
        <taxon>Streptophyta</taxon>
        <taxon>Embryophyta</taxon>
        <taxon>Tracheophyta</taxon>
        <taxon>Spermatophyta</taxon>
        <taxon>Magnoliopsida</taxon>
        <taxon>eudicotyledons</taxon>
        <taxon>Gunneridae</taxon>
        <taxon>Pentapetalae</taxon>
        <taxon>asterids</taxon>
        <taxon>lamiids</taxon>
        <taxon>Solanales</taxon>
        <taxon>Solanaceae</taxon>
        <taxon>Solanoideae</taxon>
        <taxon>Capsiceae</taxon>
        <taxon>Capsicum</taxon>
    </lineage>
</organism>
<feature type="compositionally biased region" description="Gly residues" evidence="4">
    <location>
        <begin position="531"/>
        <end position="543"/>
    </location>
</feature>
<dbReference type="GO" id="GO:0016556">
    <property type="term" value="P:mRNA modification"/>
    <property type="evidence" value="ECO:0000318"/>
    <property type="project" value="GO_Central"/>
</dbReference>
<feature type="compositionally biased region" description="Basic and acidic residues" evidence="4">
    <location>
        <begin position="56"/>
        <end position="75"/>
    </location>
</feature>
<dbReference type="STRING" id="4072.A0A2G2ZKU5"/>
<evidence type="ECO:0000256" key="1">
    <source>
        <dbReference type="ARBA" id="ARBA00004123"/>
    </source>
</evidence>
<keyword evidence="2" id="KW-0539">Nucleus</keyword>
<dbReference type="InterPro" id="IPR002052">
    <property type="entry name" value="DNA_methylase_N6_adenine_CS"/>
</dbReference>
<dbReference type="AlphaFoldDB" id="A0A2G2ZKU5"/>
<evidence type="ECO:0000313" key="5">
    <source>
        <dbReference type="EMBL" id="PHT82606.1"/>
    </source>
</evidence>
<comment type="similarity">
    <text evidence="3">Belongs to the MT-A70-like family.</text>
</comment>
<evidence type="ECO:0000256" key="3">
    <source>
        <dbReference type="PROSITE-ProRule" id="PRU00489"/>
    </source>
</evidence>
<dbReference type="GO" id="GO:0032259">
    <property type="term" value="P:methylation"/>
    <property type="evidence" value="ECO:0007669"/>
    <property type="project" value="InterPro"/>
</dbReference>
<feature type="region of interest" description="Disordered" evidence="4">
    <location>
        <begin position="437"/>
        <end position="558"/>
    </location>
</feature>
<name>A0A2G2ZKU5_CAPAN</name>
<dbReference type="EMBL" id="AYRZ02000005">
    <property type="protein sequence ID" value="PHT82606.1"/>
    <property type="molecule type" value="Genomic_DNA"/>
</dbReference>
<dbReference type="PROSITE" id="PS51143">
    <property type="entry name" value="MT_A70"/>
    <property type="match status" value="1"/>
</dbReference>
<dbReference type="GO" id="GO:0003729">
    <property type="term" value="F:mRNA binding"/>
    <property type="evidence" value="ECO:0000318"/>
    <property type="project" value="GO_Central"/>
</dbReference>
<feature type="compositionally biased region" description="Polar residues" evidence="4">
    <location>
        <begin position="1004"/>
        <end position="1023"/>
    </location>
</feature>
<comment type="subcellular location">
    <subcellularLocation>
        <location evidence="1">Nucleus</location>
    </subcellularLocation>
</comment>
<gene>
    <name evidence="5" type="ORF">T459_15621</name>
</gene>
<dbReference type="SMR" id="A0A2G2ZKU5"/>